<dbReference type="EMBL" id="CP002629">
    <property type="protein sequence ID" value="AEB09953.1"/>
    <property type="molecule type" value="Genomic_DNA"/>
</dbReference>
<gene>
    <name evidence="1" type="ordered locus">Desac_2124</name>
</gene>
<keyword evidence="2" id="KW-1185">Reference proteome</keyword>
<dbReference type="STRING" id="880072.Desac_2124"/>
<organism evidence="1 2">
    <name type="scientific">Desulfobacca acetoxidans (strain ATCC 700848 / DSM 11109 / ASRB2)</name>
    <dbReference type="NCBI Taxonomy" id="880072"/>
    <lineage>
        <taxon>Bacteria</taxon>
        <taxon>Pseudomonadati</taxon>
        <taxon>Thermodesulfobacteriota</taxon>
        <taxon>Desulfobaccia</taxon>
        <taxon>Desulfobaccales</taxon>
        <taxon>Desulfobaccaceae</taxon>
        <taxon>Desulfobacca</taxon>
    </lineage>
</organism>
<name>F2NK09_DESAR</name>
<reference evidence="1 2" key="1">
    <citation type="journal article" date="2011" name="Stand. Genomic Sci.">
        <title>Complete genome sequence of the acetate-degrading sulfate reducer Desulfobacca acetoxidans type strain (ASRB2).</title>
        <authorList>
            <person name="Goker M."/>
            <person name="Teshima H."/>
            <person name="Lapidus A."/>
            <person name="Nolan M."/>
            <person name="Lucas S."/>
            <person name="Hammon N."/>
            <person name="Deshpande S."/>
            <person name="Cheng J.F."/>
            <person name="Tapia R."/>
            <person name="Han C."/>
            <person name="Goodwin L."/>
            <person name="Pitluck S."/>
            <person name="Huntemann M."/>
            <person name="Liolios K."/>
            <person name="Ivanova N."/>
            <person name="Pagani I."/>
            <person name="Mavromatis K."/>
            <person name="Ovchinikova G."/>
            <person name="Pati A."/>
            <person name="Chen A."/>
            <person name="Palaniappan K."/>
            <person name="Land M."/>
            <person name="Hauser L."/>
            <person name="Brambilla E.M."/>
            <person name="Rohde M."/>
            <person name="Spring S."/>
            <person name="Detter J.C."/>
            <person name="Woyke T."/>
            <person name="Bristow J."/>
            <person name="Eisen J.A."/>
            <person name="Markowitz V."/>
            <person name="Hugenholtz P."/>
            <person name="Kyrpides N.C."/>
            <person name="Klenk H.P."/>
        </authorList>
    </citation>
    <scope>NUCLEOTIDE SEQUENCE [LARGE SCALE GENOMIC DNA]</scope>
    <source>
        <strain evidence="2">ATCC 700848 / DSM 11109 / ASRB2</strain>
    </source>
</reference>
<dbReference type="KEGG" id="dao:Desac_2124"/>
<evidence type="ECO:0000313" key="1">
    <source>
        <dbReference type="EMBL" id="AEB09953.1"/>
    </source>
</evidence>
<evidence type="ECO:0000313" key="2">
    <source>
        <dbReference type="Proteomes" id="UP000000483"/>
    </source>
</evidence>
<dbReference type="AlphaFoldDB" id="F2NK09"/>
<proteinExistence type="predicted"/>
<sequence length="77" mass="8486">MKLSLNYSENTVVSDQLPVASCVGRESQIGVSQSEAHHAFWDAPTPIFMVRGGDPRVMAIIKRLRFLNVGWATPTIS</sequence>
<reference evidence="2" key="2">
    <citation type="submission" date="2011-03" db="EMBL/GenBank/DDBJ databases">
        <title>The complete genome of Desulfobacca acetoxidans DSM 11109.</title>
        <authorList>
            <consortium name="US DOE Joint Genome Institute (JGI-PGF)"/>
            <person name="Lucas S."/>
            <person name="Copeland A."/>
            <person name="Lapidus A."/>
            <person name="Bruce D."/>
            <person name="Goodwin L."/>
            <person name="Pitluck S."/>
            <person name="Peters L."/>
            <person name="Kyrpides N."/>
            <person name="Mavromatis K."/>
            <person name="Ivanova N."/>
            <person name="Ovchinnikova G."/>
            <person name="Teshima H."/>
            <person name="Detter J.C."/>
            <person name="Han C."/>
            <person name="Land M."/>
            <person name="Hauser L."/>
            <person name="Markowitz V."/>
            <person name="Cheng J.-F."/>
            <person name="Hugenholtz P."/>
            <person name="Woyke T."/>
            <person name="Wu D."/>
            <person name="Spring S."/>
            <person name="Schueler E."/>
            <person name="Brambilla E."/>
            <person name="Klenk H.-P."/>
            <person name="Eisen J.A."/>
        </authorList>
    </citation>
    <scope>NUCLEOTIDE SEQUENCE [LARGE SCALE GENOMIC DNA]</scope>
    <source>
        <strain evidence="2">ATCC 700848 / DSM 11109 / ASRB2</strain>
    </source>
</reference>
<dbReference type="HOGENOM" id="CLU_2632308_0_0_7"/>
<protein>
    <submittedName>
        <fullName evidence="1">Uncharacterized protein</fullName>
    </submittedName>
</protein>
<accession>F2NK09</accession>
<dbReference type="Proteomes" id="UP000000483">
    <property type="component" value="Chromosome"/>
</dbReference>